<keyword evidence="1" id="KW-0175">Coiled coil</keyword>
<keyword evidence="4" id="KW-1185">Reference proteome</keyword>
<dbReference type="AlphaFoldDB" id="A0A1Y2EHM1"/>
<feature type="compositionally biased region" description="Low complexity" evidence="2">
    <location>
        <begin position="244"/>
        <end position="277"/>
    </location>
</feature>
<comment type="caution">
    <text evidence="3">The sequence shown here is derived from an EMBL/GenBank/DDBJ whole genome shotgun (WGS) entry which is preliminary data.</text>
</comment>
<feature type="region of interest" description="Disordered" evidence="2">
    <location>
        <begin position="1"/>
        <end position="51"/>
    </location>
</feature>
<reference evidence="3 4" key="1">
    <citation type="submission" date="2016-07" db="EMBL/GenBank/DDBJ databases">
        <title>Pervasive Adenine N6-methylation of Active Genes in Fungi.</title>
        <authorList>
            <consortium name="DOE Joint Genome Institute"/>
            <person name="Mondo S.J."/>
            <person name="Dannebaum R.O."/>
            <person name="Kuo R.C."/>
            <person name="Labutti K."/>
            <person name="Haridas S."/>
            <person name="Kuo A."/>
            <person name="Salamov A."/>
            <person name="Ahrendt S.R."/>
            <person name="Lipzen A."/>
            <person name="Sullivan W."/>
            <person name="Andreopoulos W.B."/>
            <person name="Clum A."/>
            <person name="Lindquist E."/>
            <person name="Daum C."/>
            <person name="Ramamoorthy G.K."/>
            <person name="Gryganskyi A."/>
            <person name="Culley D."/>
            <person name="Magnuson J.K."/>
            <person name="James T.Y."/>
            <person name="O'Malley M.A."/>
            <person name="Stajich J.E."/>
            <person name="Spatafora J.W."/>
            <person name="Visel A."/>
            <person name="Grigoriev I.V."/>
        </authorList>
    </citation>
    <scope>NUCLEOTIDE SEQUENCE [LARGE SCALE GENOMIC DNA]</scope>
    <source>
        <strain evidence="3 4">62-1032</strain>
    </source>
</reference>
<feature type="compositionally biased region" description="Pro residues" evidence="2">
    <location>
        <begin position="1"/>
        <end position="10"/>
    </location>
</feature>
<feature type="region of interest" description="Disordered" evidence="2">
    <location>
        <begin position="413"/>
        <end position="500"/>
    </location>
</feature>
<feature type="compositionally biased region" description="Acidic residues" evidence="2">
    <location>
        <begin position="127"/>
        <end position="140"/>
    </location>
</feature>
<sequence>MMALPPPPFPTRFDDGDDKSAPTSNAFASWPEAGETVQEQEQRNAKWETVKTEQETYLEGLEGKLERLAHPALASTSNGDSGYGSHEPKLDIPEDVEDSIAEEDVDYGSGPEDEATREGVALLWRDLEEDEGLSDRETEETPAGSPSKHVLVIPATPSGGDDDEDDEDDSEEEHGDGVLAYRMPAELADDVQNRRISFSGSVRISGGIRSSSKSHRHRRPPPFADLFTPALPPNANPLPSHGLPRNASISSISNSRSGSPSRPSSSHGRSLSSSSLLPLYQQPVAREAYSVYSSSPSSQLQSRSSSPCSSIYAPLQAPKNHCPSPMFVPIISKRKPSSSGLSFKDYLRGRDYRSDGESDEEVFRGYRELVERQRRKRERWERRRQRELDLERGTGSFWTKVSDLLAIGAAGSRARGGGVGYGATATTSLGSRGRRGSAPEEERRARRARSRLSISSDGIDDESSSDEEEEEAQHLANKRSAASGAGGRGSSTPKIKTEEDVRFGTAPGRWITISWWKYKIGEWWKSLVSLLEWSARKEEASRREGMYESL</sequence>
<feature type="compositionally biased region" description="Low complexity" evidence="2">
    <location>
        <begin position="422"/>
        <end position="431"/>
    </location>
</feature>
<name>A0A1Y2EHM1_9BASI</name>
<proteinExistence type="predicted"/>
<feature type="coiled-coil region" evidence="1">
    <location>
        <begin position="363"/>
        <end position="390"/>
    </location>
</feature>
<dbReference type="InParanoid" id="A0A1Y2EHM1"/>
<protein>
    <submittedName>
        <fullName evidence="3">Uncharacterized protein</fullName>
    </submittedName>
</protein>
<feature type="region of interest" description="Disordered" evidence="2">
    <location>
        <begin position="69"/>
        <end position="277"/>
    </location>
</feature>
<feature type="compositionally biased region" description="Acidic residues" evidence="2">
    <location>
        <begin position="160"/>
        <end position="174"/>
    </location>
</feature>
<evidence type="ECO:0000313" key="3">
    <source>
        <dbReference type="EMBL" id="ORY70766.1"/>
    </source>
</evidence>
<gene>
    <name evidence="3" type="ORF">BCR35DRAFT_307830</name>
</gene>
<evidence type="ECO:0000256" key="2">
    <source>
        <dbReference type="SAM" id="MobiDB-lite"/>
    </source>
</evidence>
<feature type="compositionally biased region" description="Low complexity" evidence="2">
    <location>
        <begin position="290"/>
        <end position="310"/>
    </location>
</feature>
<dbReference type="Proteomes" id="UP000193467">
    <property type="component" value="Unassembled WGS sequence"/>
</dbReference>
<dbReference type="OrthoDB" id="2506196at2759"/>
<dbReference type="EMBL" id="MCGR01000054">
    <property type="protein sequence ID" value="ORY70766.1"/>
    <property type="molecule type" value="Genomic_DNA"/>
</dbReference>
<evidence type="ECO:0000256" key="1">
    <source>
        <dbReference type="SAM" id="Coils"/>
    </source>
</evidence>
<feature type="compositionally biased region" description="Acidic residues" evidence="2">
    <location>
        <begin position="93"/>
        <end position="115"/>
    </location>
</feature>
<feature type="compositionally biased region" description="Acidic residues" evidence="2">
    <location>
        <begin position="458"/>
        <end position="471"/>
    </location>
</feature>
<organism evidence="3 4">
    <name type="scientific">Leucosporidium creatinivorum</name>
    <dbReference type="NCBI Taxonomy" id="106004"/>
    <lineage>
        <taxon>Eukaryota</taxon>
        <taxon>Fungi</taxon>
        <taxon>Dikarya</taxon>
        <taxon>Basidiomycota</taxon>
        <taxon>Pucciniomycotina</taxon>
        <taxon>Microbotryomycetes</taxon>
        <taxon>Leucosporidiales</taxon>
        <taxon>Leucosporidium</taxon>
    </lineage>
</organism>
<accession>A0A1Y2EHM1</accession>
<evidence type="ECO:0000313" key="4">
    <source>
        <dbReference type="Proteomes" id="UP000193467"/>
    </source>
</evidence>
<feature type="compositionally biased region" description="Low complexity" evidence="2">
    <location>
        <begin position="194"/>
        <end position="211"/>
    </location>
</feature>
<feature type="compositionally biased region" description="Basic and acidic residues" evidence="2">
    <location>
        <begin position="40"/>
        <end position="51"/>
    </location>
</feature>
<feature type="region of interest" description="Disordered" evidence="2">
    <location>
        <begin position="290"/>
        <end position="311"/>
    </location>
</feature>